<evidence type="ECO:0008006" key="4">
    <source>
        <dbReference type="Google" id="ProtNLM"/>
    </source>
</evidence>
<keyword evidence="1" id="KW-1133">Transmembrane helix</keyword>
<keyword evidence="1" id="KW-0812">Transmembrane</keyword>
<accession>A0ABS4GIN3</accession>
<dbReference type="NCBIfam" id="NF041644">
    <property type="entry name" value="CBO0543_fam"/>
    <property type="match status" value="1"/>
</dbReference>
<evidence type="ECO:0000313" key="3">
    <source>
        <dbReference type="Proteomes" id="UP001519343"/>
    </source>
</evidence>
<proteinExistence type="predicted"/>
<feature type="transmembrane region" description="Helical" evidence="1">
    <location>
        <begin position="60"/>
        <end position="80"/>
    </location>
</feature>
<dbReference type="InterPro" id="IPR048147">
    <property type="entry name" value="CBO0543-like"/>
</dbReference>
<dbReference type="RefSeq" id="WP_209807838.1">
    <property type="nucleotide sequence ID" value="NZ_JAGGKT010000001.1"/>
</dbReference>
<feature type="transmembrane region" description="Helical" evidence="1">
    <location>
        <begin position="127"/>
        <end position="149"/>
    </location>
</feature>
<name>A0ABS4GIN3_9BACL</name>
<feature type="transmembrane region" description="Helical" evidence="1">
    <location>
        <begin position="33"/>
        <end position="53"/>
    </location>
</feature>
<reference evidence="2 3" key="1">
    <citation type="submission" date="2021-03" db="EMBL/GenBank/DDBJ databases">
        <title>Genomic Encyclopedia of Type Strains, Phase IV (KMG-IV): sequencing the most valuable type-strain genomes for metagenomic binning, comparative biology and taxonomic classification.</title>
        <authorList>
            <person name="Goeker M."/>
        </authorList>
    </citation>
    <scope>NUCLEOTIDE SEQUENCE [LARGE SCALE GENOMIC DNA]</scope>
    <source>
        <strain evidence="2 3">DSM 24738</strain>
    </source>
</reference>
<keyword evidence="1" id="KW-0472">Membrane</keyword>
<sequence length="186" mass="22539">MKNNSSFEDVNELRRDFLDAYLEYWYEHAFLTWQWWVLLILTLLFWILWYKFVDKKRIHLVLNFGLIIGIIAFIFDMVGINHMAWGYPIRLYWAFIPPLLPFDLTYIPVSFMLIYQKYGHSWRKFMIGSLLVSGVFSFVAEPILTWMGIYQMYNWRHIYSFPIYTFIACVVKIVVDTLNKTQNKNQ</sequence>
<feature type="transmembrane region" description="Helical" evidence="1">
    <location>
        <begin position="155"/>
        <end position="175"/>
    </location>
</feature>
<feature type="transmembrane region" description="Helical" evidence="1">
    <location>
        <begin position="92"/>
        <end position="115"/>
    </location>
</feature>
<organism evidence="2 3">
    <name type="scientific">Ammoniphilus resinae</name>
    <dbReference type="NCBI Taxonomy" id="861532"/>
    <lineage>
        <taxon>Bacteria</taxon>
        <taxon>Bacillati</taxon>
        <taxon>Bacillota</taxon>
        <taxon>Bacilli</taxon>
        <taxon>Bacillales</taxon>
        <taxon>Paenibacillaceae</taxon>
        <taxon>Aneurinibacillus group</taxon>
        <taxon>Ammoniphilus</taxon>
    </lineage>
</organism>
<evidence type="ECO:0000313" key="2">
    <source>
        <dbReference type="EMBL" id="MBP1930110.1"/>
    </source>
</evidence>
<protein>
    <recommendedName>
        <fullName evidence="4">Permease</fullName>
    </recommendedName>
</protein>
<dbReference type="EMBL" id="JAGGKT010000001">
    <property type="protein sequence ID" value="MBP1930110.1"/>
    <property type="molecule type" value="Genomic_DNA"/>
</dbReference>
<dbReference type="Proteomes" id="UP001519343">
    <property type="component" value="Unassembled WGS sequence"/>
</dbReference>
<evidence type="ECO:0000256" key="1">
    <source>
        <dbReference type="SAM" id="Phobius"/>
    </source>
</evidence>
<gene>
    <name evidence="2" type="ORF">J2Z37_000097</name>
</gene>
<comment type="caution">
    <text evidence="2">The sequence shown here is derived from an EMBL/GenBank/DDBJ whole genome shotgun (WGS) entry which is preliminary data.</text>
</comment>
<keyword evidence="3" id="KW-1185">Reference proteome</keyword>